<evidence type="ECO:0000313" key="1">
    <source>
        <dbReference type="EMBL" id="GLY68659.1"/>
    </source>
</evidence>
<evidence type="ECO:0000313" key="2">
    <source>
        <dbReference type="Proteomes" id="UP001165136"/>
    </source>
</evidence>
<proteinExistence type="predicted"/>
<comment type="caution">
    <text evidence="1">The sequence shown here is derived from an EMBL/GenBank/DDBJ whole genome shotgun (WGS) entry which is preliminary data.</text>
</comment>
<dbReference type="Proteomes" id="UP001165136">
    <property type="component" value="Unassembled WGS sequence"/>
</dbReference>
<organism evidence="1 2">
    <name type="scientific">Amycolatopsis taiwanensis</name>
    <dbReference type="NCBI Taxonomy" id="342230"/>
    <lineage>
        <taxon>Bacteria</taxon>
        <taxon>Bacillati</taxon>
        <taxon>Actinomycetota</taxon>
        <taxon>Actinomycetes</taxon>
        <taxon>Pseudonocardiales</taxon>
        <taxon>Pseudonocardiaceae</taxon>
        <taxon>Amycolatopsis</taxon>
    </lineage>
</organism>
<dbReference type="AlphaFoldDB" id="A0A9W6R356"/>
<accession>A0A9W6R356</accession>
<protein>
    <submittedName>
        <fullName evidence="1">Uncharacterized protein</fullName>
    </submittedName>
</protein>
<gene>
    <name evidence="1" type="ORF">Atai01_52780</name>
</gene>
<keyword evidence="2" id="KW-1185">Reference proteome</keyword>
<reference evidence="1" key="1">
    <citation type="submission" date="2023-03" db="EMBL/GenBank/DDBJ databases">
        <title>Amycolatopsis taiwanensis NBRC 103393.</title>
        <authorList>
            <person name="Ichikawa N."/>
            <person name="Sato H."/>
            <person name="Tonouchi N."/>
        </authorList>
    </citation>
    <scope>NUCLEOTIDE SEQUENCE</scope>
    <source>
        <strain evidence="1">NBRC 103393</strain>
    </source>
</reference>
<sequence length="118" mass="12634">MKLVRALGMVIGLGVLLAGCDEVGSAMDKASACSQALGLADLNPNIDPSQLPEVAGQKADELRQLAEKVADQDLKQNLLSMADAYVSLQKRSVDRLSDVNDWIQRNAANLDNLRAVCL</sequence>
<name>A0A9W6R356_9PSEU</name>
<dbReference type="PROSITE" id="PS51257">
    <property type="entry name" value="PROKAR_LIPOPROTEIN"/>
    <property type="match status" value="1"/>
</dbReference>
<dbReference type="EMBL" id="BSTI01000012">
    <property type="protein sequence ID" value="GLY68659.1"/>
    <property type="molecule type" value="Genomic_DNA"/>
</dbReference>
<dbReference type="RefSeq" id="WP_285488514.1">
    <property type="nucleotide sequence ID" value="NZ_BSTI01000012.1"/>
</dbReference>